<name>A0A0C6FL76_9HYPH</name>
<reference evidence="2" key="2">
    <citation type="submission" date="2015-01" db="EMBL/GenBank/DDBJ databases">
        <title>Complete genome sequence of Methylobacterium aquaticum strain 22A.</title>
        <authorList>
            <person name="Tani A."/>
            <person name="Ogura Y."/>
            <person name="Hayashi T."/>
        </authorList>
    </citation>
    <scope>NUCLEOTIDE SEQUENCE [LARGE SCALE GENOMIC DNA]</scope>
    <source>
        <strain evidence="2">MA-22A</strain>
    </source>
</reference>
<dbReference type="EMBL" id="AP014704">
    <property type="protein sequence ID" value="BAQ45914.1"/>
    <property type="molecule type" value="Genomic_DNA"/>
</dbReference>
<dbReference type="Proteomes" id="UP000061432">
    <property type="component" value="Chromosome"/>
</dbReference>
<sequence>MAIVEPDYRLPAASTETWAPVPAENPKTGAGRLKPEPHLISPVALLWLNAALENGAIKYGPFN</sequence>
<reference evidence="1 2" key="1">
    <citation type="journal article" date="2015" name="Genome Announc.">
        <title>Complete Genome Sequence of Methylobacterium aquaticum Strain 22A, Isolated from Racomitrium japonicum Moss.</title>
        <authorList>
            <person name="Tani A."/>
            <person name="Ogura Y."/>
            <person name="Hayashi T."/>
            <person name="Kimbara K."/>
        </authorList>
    </citation>
    <scope>NUCLEOTIDE SEQUENCE [LARGE SCALE GENOMIC DNA]</scope>
    <source>
        <strain evidence="1 2">MA-22A</strain>
    </source>
</reference>
<organism evidence="1 2">
    <name type="scientific">Methylobacterium aquaticum</name>
    <dbReference type="NCBI Taxonomy" id="270351"/>
    <lineage>
        <taxon>Bacteria</taxon>
        <taxon>Pseudomonadati</taxon>
        <taxon>Pseudomonadota</taxon>
        <taxon>Alphaproteobacteria</taxon>
        <taxon>Hyphomicrobiales</taxon>
        <taxon>Methylobacteriaceae</taxon>
        <taxon>Methylobacterium</taxon>
    </lineage>
</organism>
<evidence type="ECO:0000313" key="2">
    <source>
        <dbReference type="Proteomes" id="UP000061432"/>
    </source>
</evidence>
<protein>
    <submittedName>
        <fullName evidence="1">Uncharacterized protein</fullName>
    </submittedName>
</protein>
<dbReference type="KEGG" id="maqu:Maq22A_c13500"/>
<dbReference type="RefSeq" id="WP_060847158.1">
    <property type="nucleotide sequence ID" value="NZ_AP014704.1"/>
</dbReference>
<accession>A0A0C6FL76</accession>
<gene>
    <name evidence="1" type="ORF">Maq22A_c13500</name>
</gene>
<dbReference type="PATRIC" id="fig|270351.10.peg.2602"/>
<proteinExistence type="predicted"/>
<dbReference type="AlphaFoldDB" id="A0A0C6FL76"/>
<evidence type="ECO:0000313" key="1">
    <source>
        <dbReference type="EMBL" id="BAQ45914.1"/>
    </source>
</evidence>
<dbReference type="STRING" id="270351.Maq22A_c13500"/>